<proteinExistence type="predicted"/>
<dbReference type="HOGENOM" id="CLU_3390233_0_0_5"/>
<dbReference type="AlphaFoldDB" id="C7CEQ5"/>
<accession>C7CEQ5</accession>
<evidence type="ECO:0000313" key="2">
    <source>
        <dbReference type="Proteomes" id="UP000008070"/>
    </source>
</evidence>
<gene>
    <name evidence="1" type="ORF">METD_I4377</name>
</gene>
<name>C7CEQ5_METED</name>
<reference evidence="2" key="1">
    <citation type="journal article" date="2009" name="PLoS ONE">
        <title>Methylobacterium genome sequences: a reference blueprint to investigate microbial metabolism of C1 compounds from natural and industrial sources.</title>
        <authorList>
            <person name="Vuilleumier S."/>
            <person name="Chistoserdova L."/>
            <person name="Lee M.-C."/>
            <person name="Bringel F."/>
            <person name="Lajus A."/>
            <person name="Zhou Y."/>
            <person name="Gourion B."/>
            <person name="Barbe V."/>
            <person name="Chang J."/>
            <person name="Cruveiller S."/>
            <person name="Dossat C."/>
            <person name="Gillett W."/>
            <person name="Gruffaz C."/>
            <person name="Haugen E."/>
            <person name="Hourcade E."/>
            <person name="Levy R."/>
            <person name="Mangenot S."/>
            <person name="Muller E."/>
            <person name="Nadalig T."/>
            <person name="Pagni M."/>
            <person name="Penny C."/>
            <person name="Peyraud R."/>
            <person name="Robinson D.G."/>
            <person name="Roche D."/>
            <person name="Rouy Z."/>
            <person name="Saenampechek C."/>
            <person name="Salvignol G."/>
            <person name="Vallenet D."/>
            <person name="Wu Z."/>
            <person name="Marx C.J."/>
            <person name="Vorholt J.A."/>
            <person name="Olson M.V."/>
            <person name="Kaul R."/>
            <person name="Weissenbach J."/>
            <person name="Medigue C."/>
            <person name="Lidstrom M.E."/>
        </authorList>
    </citation>
    <scope>NUCLEOTIDE SEQUENCE [LARGE SCALE GENOMIC DNA]</scope>
    <source>
        <strain evidence="2">DSM 6343 / CIP 106787 / DM4</strain>
    </source>
</reference>
<dbReference type="EMBL" id="FP103042">
    <property type="protein sequence ID" value="CAX26007.1"/>
    <property type="molecule type" value="Genomic_DNA"/>
</dbReference>
<protein>
    <submittedName>
        <fullName evidence="1">Uncharacterized protein</fullName>
    </submittedName>
</protein>
<dbReference type="Proteomes" id="UP000008070">
    <property type="component" value="Chromosome"/>
</dbReference>
<organism evidence="1 2">
    <name type="scientific">Methylorubrum extorquens (strain DSM 6343 / CIP 106787 / DM4)</name>
    <name type="common">Methylobacterium extorquens</name>
    <dbReference type="NCBI Taxonomy" id="661410"/>
    <lineage>
        <taxon>Bacteria</taxon>
        <taxon>Pseudomonadati</taxon>
        <taxon>Pseudomonadota</taxon>
        <taxon>Alphaproteobacteria</taxon>
        <taxon>Hyphomicrobiales</taxon>
        <taxon>Methylobacteriaceae</taxon>
        <taxon>Methylorubrum</taxon>
    </lineage>
</organism>
<evidence type="ECO:0000313" key="1">
    <source>
        <dbReference type="EMBL" id="CAX26007.1"/>
    </source>
</evidence>
<dbReference type="KEGG" id="mdi:METDI4377"/>
<sequence length="32" mass="3575">MFLRHPDPKSFPILGFEGQTELTVNLVSENTG</sequence>